<dbReference type="Pfam" id="PF06445">
    <property type="entry name" value="GyrI-like"/>
    <property type="match status" value="1"/>
</dbReference>
<protein>
    <recommendedName>
        <fullName evidence="1">GyrI-like small molecule binding domain-containing protein</fullName>
    </recommendedName>
</protein>
<feature type="domain" description="GyrI-like small molecule binding" evidence="1">
    <location>
        <begin position="18"/>
        <end position="204"/>
    </location>
</feature>
<dbReference type="EMBL" id="AP014612">
    <property type="protein sequence ID" value="BAQ23909.1"/>
    <property type="molecule type" value="Genomic_DNA"/>
</dbReference>
<name>A0A1L7LIE2_9STRE</name>
<dbReference type="KEGG" id="strg:SRT_06480"/>
<evidence type="ECO:0000313" key="3">
    <source>
        <dbReference type="Proteomes" id="UP000217758"/>
    </source>
</evidence>
<dbReference type="AlphaFoldDB" id="A0A1L7LIE2"/>
<dbReference type="InterPro" id="IPR029442">
    <property type="entry name" value="GyrI-like"/>
</dbReference>
<evidence type="ECO:0000313" key="2">
    <source>
        <dbReference type="EMBL" id="BAQ23909.1"/>
    </source>
</evidence>
<dbReference type="InterPro" id="IPR011256">
    <property type="entry name" value="Reg_factor_effector_dom_sf"/>
</dbReference>
<dbReference type="SUPFAM" id="SSF55136">
    <property type="entry name" value="Probable bacterial effector-binding domain"/>
    <property type="match status" value="1"/>
</dbReference>
<proteinExistence type="predicted"/>
<keyword evidence="3" id="KW-1185">Reference proteome</keyword>
<evidence type="ECO:0000259" key="1">
    <source>
        <dbReference type="Pfam" id="PF06445"/>
    </source>
</evidence>
<reference evidence="2 3" key="1">
    <citation type="journal article" date="2016" name="Microbiol. Immunol.">
        <title>Complete genome sequence of Streptococcus troglodytae TKU31 isolated from the oral cavity of a chimpanzee (Pan troglodytes).</title>
        <authorList>
            <person name="Okamoto M."/>
            <person name="Naito M."/>
            <person name="Miyanohara M."/>
            <person name="Imai S."/>
            <person name="Nomura Y."/>
            <person name="Saito W."/>
            <person name="Momoi Y."/>
            <person name="Takada K."/>
            <person name="Miyabe-Nishiwaki T."/>
            <person name="Tomonaga M."/>
            <person name="Hanada N."/>
        </authorList>
    </citation>
    <scope>NUCLEOTIDE SEQUENCE [LARGE SCALE GENOMIC DNA]</scope>
    <source>
        <strain evidence="3">TKU 31</strain>
    </source>
</reference>
<sequence>MKHEWRKFEKELYGVKAKPIFLEVEEQQFITIKGKGNPNDQDFSNRVSALYALAYGIKMAYKQAMKTEQDDQAVTDFAVYPLEGLWQQAEDAKEDTLEKDKLSYTIMIRQPEFITKELVAQALDRVKIKKPNSFYESISFENIKDGKCIQVLHIGSYDDEPQSFAKMDAFAKEHGLKRSSDIHREIYLSNAQRTEKSKLKTILRYQVGEK</sequence>
<accession>A0A1L7LIE2</accession>
<dbReference type="PIRSF" id="PIRSF031644">
    <property type="entry name" value="UCP031644"/>
    <property type="match status" value="1"/>
</dbReference>
<dbReference type="InterPro" id="IPR008319">
    <property type="entry name" value="GyrI-like_CCH_Lin2189-like"/>
</dbReference>
<gene>
    <name evidence="2" type="ORF">SRT_06480</name>
</gene>
<dbReference type="Gene3D" id="3.20.80.10">
    <property type="entry name" value="Regulatory factor, effector binding domain"/>
    <property type="match status" value="1"/>
</dbReference>
<organism evidence="2 3">
    <name type="scientific">Streptococcus troglodytae</name>
    <dbReference type="NCBI Taxonomy" id="1111760"/>
    <lineage>
        <taxon>Bacteria</taxon>
        <taxon>Bacillati</taxon>
        <taxon>Bacillota</taxon>
        <taxon>Bacilli</taxon>
        <taxon>Lactobacillales</taxon>
        <taxon>Streptococcaceae</taxon>
        <taxon>Streptococcus</taxon>
    </lineage>
</organism>
<dbReference type="RefSeq" id="WP_128833038.1">
    <property type="nucleotide sequence ID" value="NZ_AP014612.1"/>
</dbReference>
<dbReference type="Proteomes" id="UP000217758">
    <property type="component" value="Chromosome"/>
</dbReference>